<dbReference type="STRING" id="927664.SAMN05421780_1245"/>
<organism evidence="2 3">
    <name type="scientific">Flexibacter flexilis DSM 6793</name>
    <dbReference type="NCBI Taxonomy" id="927664"/>
    <lineage>
        <taxon>Bacteria</taxon>
        <taxon>Pseudomonadati</taxon>
        <taxon>Bacteroidota</taxon>
        <taxon>Cytophagia</taxon>
        <taxon>Cytophagales</taxon>
        <taxon>Flexibacteraceae</taxon>
        <taxon>Flexibacter</taxon>
    </lineage>
</organism>
<evidence type="ECO:0000256" key="1">
    <source>
        <dbReference type="SAM" id="MobiDB-lite"/>
    </source>
</evidence>
<name>A0A1I1NY12_9BACT</name>
<reference evidence="2 3" key="1">
    <citation type="submission" date="2016-10" db="EMBL/GenBank/DDBJ databases">
        <authorList>
            <person name="de Groot N.N."/>
        </authorList>
    </citation>
    <scope>NUCLEOTIDE SEQUENCE [LARGE SCALE GENOMIC DNA]</scope>
    <source>
        <strain evidence="2 3">DSM 6793</strain>
    </source>
</reference>
<evidence type="ECO:0000313" key="2">
    <source>
        <dbReference type="EMBL" id="SFD02489.1"/>
    </source>
</evidence>
<sequence length="179" mass="18622">MYELEKSTAIARVKAAYLAETGKVLAENSISVEVCAETAEPKGVSVLLVGGRPDVPLDNAFIVLLNPEKELKNTLHATDGKGLFAIGTFVENGKKKAFLSKNRTFSASSLKVSNTGRNPLNLDYILAYPLVAASEAPAEPVKTATASESAGDGDSSSEAPAEPAAAEPAATKTTTKKKA</sequence>
<keyword evidence="3" id="KW-1185">Reference proteome</keyword>
<feature type="compositionally biased region" description="Low complexity" evidence="1">
    <location>
        <begin position="146"/>
        <end position="173"/>
    </location>
</feature>
<dbReference type="Proteomes" id="UP000199514">
    <property type="component" value="Unassembled WGS sequence"/>
</dbReference>
<protein>
    <submittedName>
        <fullName evidence="2">Uncharacterized protein</fullName>
    </submittedName>
</protein>
<dbReference type="AlphaFoldDB" id="A0A1I1NY12"/>
<gene>
    <name evidence="2" type="ORF">SAMN05421780_1245</name>
</gene>
<evidence type="ECO:0000313" key="3">
    <source>
        <dbReference type="Proteomes" id="UP000199514"/>
    </source>
</evidence>
<feature type="region of interest" description="Disordered" evidence="1">
    <location>
        <begin position="136"/>
        <end position="179"/>
    </location>
</feature>
<proteinExistence type="predicted"/>
<dbReference type="RefSeq" id="WP_091517001.1">
    <property type="nucleotide sequence ID" value="NZ_FOLE01000024.1"/>
</dbReference>
<accession>A0A1I1NY12</accession>
<dbReference type="EMBL" id="FOLE01000024">
    <property type="protein sequence ID" value="SFD02489.1"/>
    <property type="molecule type" value="Genomic_DNA"/>
</dbReference>